<protein>
    <recommendedName>
        <fullName evidence="5">Copper transport protein</fullName>
    </recommendedName>
</protein>
<dbReference type="AlphaFoldDB" id="A0A1X0RWC2"/>
<sequence length="195" mass="21241">MTQTATSTGTAATATPTASHGMSHMMMGAMGTFHWGTKGDGIWINTWVPNSEGAYIGACFGLFFMAVLSRGLPAIEAYYVTWRMLRANKTNQLDTSINESAQVDIEKTPAQNFLRSNALYPSPLKLPTVPPFSWKADTIRSLLSAFSSFISYLLMMVVMTGNGGFFFIIIGGIFVGELAFGRYKALGGFANEHEH</sequence>
<accession>A0A1X0RWC2</accession>
<keyword evidence="4 5" id="KW-0472">Membrane</keyword>
<dbReference type="InterPro" id="IPR007274">
    <property type="entry name" value="Cop_transporter"/>
</dbReference>
<name>A0A1X0RWC2_RHIZD</name>
<evidence type="ECO:0000256" key="4">
    <source>
        <dbReference type="ARBA" id="ARBA00023136"/>
    </source>
</evidence>
<evidence type="ECO:0000256" key="1">
    <source>
        <dbReference type="ARBA" id="ARBA00004141"/>
    </source>
</evidence>
<proteinExistence type="inferred from homology"/>
<dbReference type="EMBL" id="KV921390">
    <property type="protein sequence ID" value="ORE16297.1"/>
    <property type="molecule type" value="Genomic_DNA"/>
</dbReference>
<evidence type="ECO:0000313" key="7">
    <source>
        <dbReference type="Proteomes" id="UP000242381"/>
    </source>
</evidence>
<dbReference type="PANTHER" id="PTHR12483">
    <property type="entry name" value="SOLUTE CARRIER FAMILY 31 COPPER TRANSPORTERS"/>
    <property type="match status" value="1"/>
</dbReference>
<dbReference type="PANTHER" id="PTHR12483:SF27">
    <property type="entry name" value="COPPER TRANSPORT PROTEIN CTR1"/>
    <property type="match status" value="1"/>
</dbReference>
<keyword evidence="2 5" id="KW-0812">Transmembrane</keyword>
<comment type="similarity">
    <text evidence="5">Belongs to the copper transporter (Ctr) (TC 1.A.56) family. SLC31A subfamily.</text>
</comment>
<keyword evidence="5" id="KW-0187">Copper transport</keyword>
<dbReference type="GO" id="GO:0005375">
    <property type="term" value="F:copper ion transmembrane transporter activity"/>
    <property type="evidence" value="ECO:0007669"/>
    <property type="project" value="UniProtKB-UniRule"/>
</dbReference>
<evidence type="ECO:0000313" key="6">
    <source>
        <dbReference type="EMBL" id="ORE16297.1"/>
    </source>
</evidence>
<keyword evidence="5" id="KW-0186">Copper</keyword>
<keyword evidence="5" id="KW-0406">Ion transport</keyword>
<evidence type="ECO:0000256" key="5">
    <source>
        <dbReference type="RuleBase" id="RU367022"/>
    </source>
</evidence>
<reference evidence="6 7" key="1">
    <citation type="journal article" date="2016" name="Proc. Natl. Acad. Sci. U.S.A.">
        <title>Lipid metabolic changes in an early divergent fungus govern the establishment of a mutualistic symbiosis with endobacteria.</title>
        <authorList>
            <person name="Lastovetsky O.A."/>
            <person name="Gaspar M.L."/>
            <person name="Mondo S.J."/>
            <person name="LaButti K.M."/>
            <person name="Sandor L."/>
            <person name="Grigoriev I.V."/>
            <person name="Henry S.A."/>
            <person name="Pawlowska T.E."/>
        </authorList>
    </citation>
    <scope>NUCLEOTIDE SEQUENCE [LARGE SCALE GENOMIC DNA]</scope>
    <source>
        <strain evidence="6 7">ATCC 11559</strain>
    </source>
</reference>
<evidence type="ECO:0000256" key="2">
    <source>
        <dbReference type="ARBA" id="ARBA00022692"/>
    </source>
</evidence>
<dbReference type="GO" id="GO:0005886">
    <property type="term" value="C:plasma membrane"/>
    <property type="evidence" value="ECO:0007669"/>
    <property type="project" value="TreeGrafter"/>
</dbReference>
<organism evidence="6 7">
    <name type="scientific">Rhizopus microsporus</name>
    <dbReference type="NCBI Taxonomy" id="58291"/>
    <lineage>
        <taxon>Eukaryota</taxon>
        <taxon>Fungi</taxon>
        <taxon>Fungi incertae sedis</taxon>
        <taxon>Mucoromycota</taxon>
        <taxon>Mucoromycotina</taxon>
        <taxon>Mucoromycetes</taxon>
        <taxon>Mucorales</taxon>
        <taxon>Mucorineae</taxon>
        <taxon>Rhizopodaceae</taxon>
        <taxon>Rhizopus</taxon>
    </lineage>
</organism>
<keyword evidence="5" id="KW-0813">Transport</keyword>
<keyword evidence="3 5" id="KW-1133">Transmembrane helix</keyword>
<feature type="transmembrane region" description="Helical" evidence="5">
    <location>
        <begin position="55"/>
        <end position="79"/>
    </location>
</feature>
<dbReference type="Proteomes" id="UP000242381">
    <property type="component" value="Unassembled WGS sequence"/>
</dbReference>
<comment type="subcellular location">
    <subcellularLocation>
        <location evidence="1 5">Membrane</location>
        <topology evidence="1 5">Multi-pass membrane protein</topology>
    </subcellularLocation>
</comment>
<evidence type="ECO:0000256" key="3">
    <source>
        <dbReference type="ARBA" id="ARBA00022989"/>
    </source>
</evidence>
<dbReference type="Pfam" id="PF04145">
    <property type="entry name" value="Ctr"/>
    <property type="match status" value="1"/>
</dbReference>
<dbReference type="OMA" id="EAYFIAW"/>
<dbReference type="VEuPathDB" id="FungiDB:BCV72DRAFT_200922"/>
<gene>
    <name evidence="6" type="ORF">BCV71DRAFT_183701</name>
</gene>